<organism evidence="8 9">
    <name type="scientific">Polytolypa hystricis (strain UAMH7299)</name>
    <dbReference type="NCBI Taxonomy" id="1447883"/>
    <lineage>
        <taxon>Eukaryota</taxon>
        <taxon>Fungi</taxon>
        <taxon>Dikarya</taxon>
        <taxon>Ascomycota</taxon>
        <taxon>Pezizomycotina</taxon>
        <taxon>Eurotiomycetes</taxon>
        <taxon>Eurotiomycetidae</taxon>
        <taxon>Onygenales</taxon>
        <taxon>Onygenales incertae sedis</taxon>
        <taxon>Polytolypa</taxon>
    </lineage>
</organism>
<keyword evidence="5 7" id="KW-0472">Membrane</keyword>
<evidence type="ECO:0000256" key="4">
    <source>
        <dbReference type="ARBA" id="ARBA00022989"/>
    </source>
</evidence>
<keyword evidence="4 7" id="KW-1133">Transmembrane helix</keyword>
<keyword evidence="3 7" id="KW-0812">Transmembrane</keyword>
<dbReference type="PIRSF" id="PIRSF006060">
    <property type="entry name" value="AA_transporter"/>
    <property type="match status" value="1"/>
</dbReference>
<evidence type="ECO:0000256" key="2">
    <source>
        <dbReference type="ARBA" id="ARBA00022448"/>
    </source>
</evidence>
<evidence type="ECO:0000256" key="6">
    <source>
        <dbReference type="SAM" id="MobiDB-lite"/>
    </source>
</evidence>
<evidence type="ECO:0000256" key="1">
    <source>
        <dbReference type="ARBA" id="ARBA00004141"/>
    </source>
</evidence>
<feature type="transmembrane region" description="Helical" evidence="7">
    <location>
        <begin position="158"/>
        <end position="186"/>
    </location>
</feature>
<feature type="transmembrane region" description="Helical" evidence="7">
    <location>
        <begin position="404"/>
        <end position="429"/>
    </location>
</feature>
<dbReference type="OrthoDB" id="3257095at2759"/>
<feature type="transmembrane region" description="Helical" evidence="7">
    <location>
        <begin position="276"/>
        <end position="299"/>
    </location>
</feature>
<feature type="transmembrane region" description="Helical" evidence="7">
    <location>
        <begin position="482"/>
        <end position="503"/>
    </location>
</feature>
<dbReference type="PANTHER" id="PTHR45649">
    <property type="entry name" value="AMINO-ACID PERMEASE BAT1"/>
    <property type="match status" value="1"/>
</dbReference>
<keyword evidence="9" id="KW-1185">Reference proteome</keyword>
<feature type="region of interest" description="Disordered" evidence="6">
    <location>
        <begin position="1"/>
        <end position="36"/>
    </location>
</feature>
<comment type="subcellular location">
    <subcellularLocation>
        <location evidence="1">Membrane</location>
        <topology evidence="1">Multi-pass membrane protein</topology>
    </subcellularLocation>
</comment>
<dbReference type="InterPro" id="IPR002293">
    <property type="entry name" value="AA/rel_permease1"/>
</dbReference>
<dbReference type="Pfam" id="PF13520">
    <property type="entry name" value="AA_permease_2"/>
    <property type="match status" value="2"/>
</dbReference>
<evidence type="ECO:0000256" key="5">
    <source>
        <dbReference type="ARBA" id="ARBA00023136"/>
    </source>
</evidence>
<accession>A0A2B7YB59</accession>
<evidence type="ECO:0000313" key="8">
    <source>
        <dbReference type="EMBL" id="PGH17837.1"/>
    </source>
</evidence>
<evidence type="ECO:0000256" key="3">
    <source>
        <dbReference type="ARBA" id="ARBA00022692"/>
    </source>
</evidence>
<feature type="compositionally biased region" description="Polar residues" evidence="6">
    <location>
        <begin position="13"/>
        <end position="31"/>
    </location>
</feature>
<dbReference type="GO" id="GO:0016020">
    <property type="term" value="C:membrane"/>
    <property type="evidence" value="ECO:0007669"/>
    <property type="project" value="UniProtKB-SubCell"/>
</dbReference>
<feature type="transmembrane region" description="Helical" evidence="7">
    <location>
        <begin position="450"/>
        <end position="470"/>
    </location>
</feature>
<feature type="transmembrane region" description="Helical" evidence="7">
    <location>
        <begin position="378"/>
        <end position="398"/>
    </location>
</feature>
<name>A0A2B7YB59_POLH7</name>
<dbReference type="GO" id="GO:0022857">
    <property type="term" value="F:transmembrane transporter activity"/>
    <property type="evidence" value="ECO:0007669"/>
    <property type="project" value="InterPro"/>
</dbReference>
<evidence type="ECO:0008006" key="10">
    <source>
        <dbReference type="Google" id="ProtNLM"/>
    </source>
</evidence>
<dbReference type="STRING" id="1447883.A0A2B7YB59"/>
<evidence type="ECO:0000256" key="7">
    <source>
        <dbReference type="SAM" id="Phobius"/>
    </source>
</evidence>
<dbReference type="Gene3D" id="1.20.1740.10">
    <property type="entry name" value="Amino acid/polyamine transporter I"/>
    <property type="match status" value="1"/>
</dbReference>
<feature type="transmembrane region" description="Helical" evidence="7">
    <location>
        <begin position="76"/>
        <end position="93"/>
    </location>
</feature>
<protein>
    <recommendedName>
        <fullName evidence="10">Amino acid permease/ SLC12A domain-containing protein</fullName>
    </recommendedName>
</protein>
<dbReference type="EMBL" id="PDNA01000061">
    <property type="protein sequence ID" value="PGH17837.1"/>
    <property type="molecule type" value="Genomic_DNA"/>
</dbReference>
<feature type="transmembrane region" description="Helical" evidence="7">
    <location>
        <begin position="233"/>
        <end position="256"/>
    </location>
</feature>
<dbReference type="AlphaFoldDB" id="A0A2B7YB59"/>
<reference evidence="8 9" key="1">
    <citation type="submission" date="2017-10" db="EMBL/GenBank/DDBJ databases">
        <title>Comparative genomics in systemic dimorphic fungi from Ajellomycetaceae.</title>
        <authorList>
            <person name="Munoz J.F."/>
            <person name="Mcewen J.G."/>
            <person name="Clay O.K."/>
            <person name="Cuomo C.A."/>
        </authorList>
    </citation>
    <scope>NUCLEOTIDE SEQUENCE [LARGE SCALE GENOMIC DNA]</scope>
    <source>
        <strain evidence="8 9">UAMH7299</strain>
    </source>
</reference>
<feature type="transmembrane region" description="Helical" evidence="7">
    <location>
        <begin position="336"/>
        <end position="357"/>
    </location>
</feature>
<feature type="transmembrane region" description="Helical" evidence="7">
    <location>
        <begin position="206"/>
        <end position="226"/>
    </location>
</feature>
<evidence type="ECO:0000313" key="9">
    <source>
        <dbReference type="Proteomes" id="UP000224634"/>
    </source>
</evidence>
<dbReference type="PANTHER" id="PTHR45649:SF14">
    <property type="entry name" value="GABA PERMEASE"/>
    <property type="match status" value="1"/>
</dbReference>
<proteinExistence type="predicted"/>
<feature type="transmembrane region" description="Helical" evidence="7">
    <location>
        <begin position="113"/>
        <end position="137"/>
    </location>
</feature>
<comment type="caution">
    <text evidence="8">The sequence shown here is derived from an EMBL/GenBank/DDBJ whole genome shotgun (WGS) entry which is preliminary data.</text>
</comment>
<dbReference type="Proteomes" id="UP000224634">
    <property type="component" value="Unassembled WGS sequence"/>
</dbReference>
<gene>
    <name evidence="8" type="ORF">AJ80_04660</name>
</gene>
<keyword evidence="2" id="KW-0813">Transport</keyword>
<sequence>MDNSTKNRESGFASESNASSYPLQRRSNNHNPKGANVVEGTLEDCLHRPDVAREQPKDQDEADMIEMGRAQQTKRTFGLFTLLGFTTIVLLSWESVYPFFLYGYLNGGGITMIYGYAFCWMGVLATGASIAEIASMYPSSGGTYHWVALLAPPKYANFLSWFTGWMSILGWQSATAAGTWCASALIQGLVTLNHPNFEFQRWHGTMLLYAVLLVSVFINTLAVKVLPPLEGLFLVLHVLGFFAILIPLVQLAPMRFDGAAHMAEEVKNAAINVTRSMFWTIILNGCLGFAAVLVTLFAMGNEGDIVAHARGFAWQMLFIFTNATGSVAGATLMTCIMIVLIFGATFGYIASASRQLWAFARDRGVPFSHRISHIDKRFAIPTFAIGMTAVIHILIGLINVASAVAFSAMVSLLTVGLYSTYLMSIALLLRKRLLKEQIDFGPWRLHRLGLPLNIVAVCYSLIIVVFSFFPPAIPVTPRSMNWSSVVFVAMLLFGVCVLLCLGAEAV</sequence>